<reference evidence="1 2" key="1">
    <citation type="submission" date="2016-05" db="EMBL/GenBank/DDBJ databases">
        <title>Whole genome sequencing of Tetragenococcus halophilus subsp. halophilus NISL 7118.</title>
        <authorList>
            <person name="Shiwa Y."/>
            <person name="Nishimura I."/>
            <person name="Yoshikawa H."/>
            <person name="Koyama Y."/>
            <person name="Oguma T."/>
        </authorList>
    </citation>
    <scope>NUCLEOTIDE SEQUENCE [LARGE SCALE GENOMIC DNA]</scope>
    <source>
        <strain evidence="1 2">NISL 7118</strain>
    </source>
</reference>
<dbReference type="Pfam" id="PF19842">
    <property type="entry name" value="YqeC"/>
    <property type="match status" value="1"/>
</dbReference>
<evidence type="ECO:0008006" key="3">
    <source>
        <dbReference type="Google" id="ProtNLM"/>
    </source>
</evidence>
<dbReference type="AlphaFoldDB" id="A0A2H6CV28"/>
<sequence length="226" mass="25258">MVAGGKTSLLIFLAKKYCHEKVLLSTTTKIGYPKANIYDRLVIDPFENLAAEIGITMAGKVTAKHEKKKISMPESAAFKQSFPLFDKVFLGADGAKQRPLKAWADFEPVIVTETTTTIGIIPLCVLGQLTDETIIHRLPYYLKLVSAKKNSPITVQHLAQLIEHPEGLFAKARGEKILYINHVEVTRDLELAKQIVQKLSPMFKKQLKKIIAGNTFSNKGWILWGK</sequence>
<protein>
    <recommendedName>
        <fullName evidence="3">Selenium-dependent hydroxylase accessory protein YqeC</fullName>
    </recommendedName>
</protein>
<dbReference type="NCBIfam" id="TIGR03172">
    <property type="entry name" value="selenium cofactor biosynthesis protein YqeC"/>
    <property type="match status" value="1"/>
</dbReference>
<comment type="caution">
    <text evidence="1">The sequence shown here is derived from an EMBL/GenBank/DDBJ whole genome shotgun (WGS) entry which is preliminary data.</text>
</comment>
<evidence type="ECO:0000313" key="1">
    <source>
        <dbReference type="EMBL" id="GBD68824.1"/>
    </source>
</evidence>
<dbReference type="InterPro" id="IPR017587">
    <property type="entry name" value="YqeC"/>
</dbReference>
<dbReference type="EMBL" id="BDEC01000068">
    <property type="protein sequence ID" value="GBD68824.1"/>
    <property type="molecule type" value="Genomic_DNA"/>
</dbReference>
<dbReference type="Proteomes" id="UP000236214">
    <property type="component" value="Unassembled WGS sequence"/>
</dbReference>
<name>A0A2H6CV28_TETHA</name>
<keyword evidence="2" id="KW-1185">Reference proteome</keyword>
<evidence type="ECO:0000313" key="2">
    <source>
        <dbReference type="Proteomes" id="UP000236214"/>
    </source>
</evidence>
<accession>A0A2H6CV28</accession>
<proteinExistence type="predicted"/>
<organism evidence="1 2">
    <name type="scientific">Tetragenococcus halophilus subsp. halophilus</name>
    <dbReference type="NCBI Taxonomy" id="1513897"/>
    <lineage>
        <taxon>Bacteria</taxon>
        <taxon>Bacillati</taxon>
        <taxon>Bacillota</taxon>
        <taxon>Bacilli</taxon>
        <taxon>Lactobacillales</taxon>
        <taxon>Enterococcaceae</taxon>
        <taxon>Tetragenococcus</taxon>
    </lineage>
</organism>
<gene>
    <name evidence="1" type="ORF">TEHN7118_1630</name>
</gene>